<organism evidence="9 10">
    <name type="scientific">Agromyces larvae</name>
    <dbReference type="NCBI Taxonomy" id="2929802"/>
    <lineage>
        <taxon>Bacteria</taxon>
        <taxon>Bacillati</taxon>
        <taxon>Actinomycetota</taxon>
        <taxon>Actinomycetes</taxon>
        <taxon>Micrococcales</taxon>
        <taxon>Microbacteriaceae</taxon>
        <taxon>Agromyces</taxon>
    </lineage>
</organism>
<evidence type="ECO:0000256" key="3">
    <source>
        <dbReference type="ARBA" id="ARBA00022448"/>
    </source>
</evidence>
<reference evidence="9 10" key="1">
    <citation type="submission" date="2022-03" db="EMBL/GenBank/DDBJ databases">
        <title>Mucilaginibacter sp. isolated from the gut of Protaetia brevitarsis seulensis larvae.</title>
        <authorList>
            <person name="Won M."/>
            <person name="Kim S.-J."/>
            <person name="Kwon S.-W."/>
        </authorList>
    </citation>
    <scope>NUCLEOTIDE SEQUENCE [LARGE SCALE GENOMIC DNA]</scope>
    <source>
        <strain evidence="9 10">CFWR-12</strain>
    </source>
</reference>
<feature type="transmembrane region" description="Helical" evidence="8">
    <location>
        <begin position="280"/>
        <end position="301"/>
    </location>
</feature>
<dbReference type="PANTHER" id="PTHR30472:SF1">
    <property type="entry name" value="FE(3+) DICITRATE TRANSPORT SYSTEM PERMEASE PROTEIN FECC-RELATED"/>
    <property type="match status" value="1"/>
</dbReference>
<feature type="transmembrane region" description="Helical" evidence="8">
    <location>
        <begin position="66"/>
        <end position="83"/>
    </location>
</feature>
<accession>A0ABY4C2X8</accession>
<feature type="transmembrane region" description="Helical" evidence="8">
    <location>
        <begin position="153"/>
        <end position="174"/>
    </location>
</feature>
<dbReference type="Pfam" id="PF01032">
    <property type="entry name" value="FecCD"/>
    <property type="match status" value="1"/>
</dbReference>
<keyword evidence="6 8" id="KW-1133">Transmembrane helix</keyword>
<keyword evidence="3" id="KW-0813">Transport</keyword>
<name>A0ABY4C2X8_9MICO</name>
<keyword evidence="5 8" id="KW-0812">Transmembrane</keyword>
<gene>
    <name evidence="9" type="ORF">MTO99_08850</name>
</gene>
<evidence type="ECO:0000256" key="8">
    <source>
        <dbReference type="SAM" id="Phobius"/>
    </source>
</evidence>
<evidence type="ECO:0000256" key="7">
    <source>
        <dbReference type="ARBA" id="ARBA00023136"/>
    </source>
</evidence>
<proteinExistence type="inferred from homology"/>
<evidence type="ECO:0000313" key="10">
    <source>
        <dbReference type="Proteomes" id="UP000832097"/>
    </source>
</evidence>
<comment type="similarity">
    <text evidence="2">Belongs to the binding-protein-dependent transport system permease family. FecCD subfamily.</text>
</comment>
<feature type="transmembrane region" description="Helical" evidence="8">
    <location>
        <begin position="95"/>
        <end position="115"/>
    </location>
</feature>
<evidence type="ECO:0000256" key="5">
    <source>
        <dbReference type="ARBA" id="ARBA00022692"/>
    </source>
</evidence>
<evidence type="ECO:0000256" key="4">
    <source>
        <dbReference type="ARBA" id="ARBA00022475"/>
    </source>
</evidence>
<evidence type="ECO:0000256" key="1">
    <source>
        <dbReference type="ARBA" id="ARBA00004651"/>
    </source>
</evidence>
<dbReference type="CDD" id="cd06550">
    <property type="entry name" value="TM_ABC_iron-siderophores_like"/>
    <property type="match status" value="1"/>
</dbReference>
<dbReference type="InterPro" id="IPR037294">
    <property type="entry name" value="ABC_BtuC-like"/>
</dbReference>
<dbReference type="SUPFAM" id="SSF81345">
    <property type="entry name" value="ABC transporter involved in vitamin B12 uptake, BtuC"/>
    <property type="match status" value="1"/>
</dbReference>
<dbReference type="EMBL" id="CP094528">
    <property type="protein sequence ID" value="UOE45833.1"/>
    <property type="molecule type" value="Genomic_DNA"/>
</dbReference>
<feature type="transmembrane region" description="Helical" evidence="8">
    <location>
        <begin position="194"/>
        <end position="216"/>
    </location>
</feature>
<sequence>MTQAATRPPVRRRGGLGLAAALAVSVLALGAACAASILLGSRAITAGGALTPTELTVLLDMRVPRTVLGLLVGAALAVSGALLQGVARNPLADPGVLGINSGAALAVVLAVTVAGSGAVGAAVWFAFLGAGLATVTVYGIASFGREGATPTKLALAGVVVTAVASSLTSALVLMHVDALNELRFWQVGALAGRYWPVIGQLWPFLAAGLAVAMFAARPLNALALGDDLARSLGTRVRMTRGVLFAVVAVLCGAATAACGPIAFVGLMVPHLARLATGPDYRWILPFSLVLGPTLLLACDVLGRVVVAPAEVQVGVIVGIVGAPVFVALVRMRRSVEL</sequence>
<protein>
    <submittedName>
        <fullName evidence="9">Iron ABC transporter permease</fullName>
    </submittedName>
</protein>
<dbReference type="InterPro" id="IPR000522">
    <property type="entry name" value="ABC_transptr_permease_BtuC"/>
</dbReference>
<evidence type="ECO:0000256" key="2">
    <source>
        <dbReference type="ARBA" id="ARBA00007935"/>
    </source>
</evidence>
<dbReference type="Proteomes" id="UP000832097">
    <property type="component" value="Chromosome"/>
</dbReference>
<dbReference type="PROSITE" id="PS51257">
    <property type="entry name" value="PROKAR_LIPOPROTEIN"/>
    <property type="match status" value="1"/>
</dbReference>
<comment type="subcellular location">
    <subcellularLocation>
        <location evidence="1">Cell membrane</location>
        <topology evidence="1">Multi-pass membrane protein</topology>
    </subcellularLocation>
</comment>
<dbReference type="Gene3D" id="1.10.3470.10">
    <property type="entry name" value="ABC transporter involved in vitamin B12 uptake, BtuC"/>
    <property type="match status" value="1"/>
</dbReference>
<keyword evidence="4" id="KW-1003">Cell membrane</keyword>
<dbReference type="InterPro" id="IPR006311">
    <property type="entry name" value="TAT_signal"/>
</dbReference>
<feature type="transmembrane region" description="Helical" evidence="8">
    <location>
        <begin position="242"/>
        <end position="268"/>
    </location>
</feature>
<evidence type="ECO:0000256" key="6">
    <source>
        <dbReference type="ARBA" id="ARBA00022989"/>
    </source>
</evidence>
<dbReference type="PANTHER" id="PTHR30472">
    <property type="entry name" value="FERRIC ENTEROBACTIN TRANSPORT SYSTEM PERMEASE PROTEIN"/>
    <property type="match status" value="1"/>
</dbReference>
<dbReference type="PROSITE" id="PS51318">
    <property type="entry name" value="TAT"/>
    <property type="match status" value="1"/>
</dbReference>
<keyword evidence="10" id="KW-1185">Reference proteome</keyword>
<feature type="transmembrane region" description="Helical" evidence="8">
    <location>
        <begin position="121"/>
        <end position="141"/>
    </location>
</feature>
<feature type="transmembrane region" description="Helical" evidence="8">
    <location>
        <begin position="313"/>
        <end position="331"/>
    </location>
</feature>
<dbReference type="RefSeq" id="WP_243558483.1">
    <property type="nucleotide sequence ID" value="NZ_CP094528.1"/>
</dbReference>
<evidence type="ECO:0000313" key="9">
    <source>
        <dbReference type="EMBL" id="UOE45833.1"/>
    </source>
</evidence>
<keyword evidence="7 8" id="KW-0472">Membrane</keyword>